<reference evidence="1" key="2">
    <citation type="submission" date="2015-06" db="UniProtKB">
        <authorList>
            <consortium name="EnsemblMetazoa"/>
        </authorList>
    </citation>
    <scope>IDENTIFICATION</scope>
</reference>
<name>T1GCX9_MEGSC</name>
<dbReference type="AlphaFoldDB" id="T1GCX9"/>
<organism evidence="1 2">
    <name type="scientific">Megaselia scalaris</name>
    <name type="common">Humpbacked fly</name>
    <name type="synonym">Phora scalaris</name>
    <dbReference type="NCBI Taxonomy" id="36166"/>
    <lineage>
        <taxon>Eukaryota</taxon>
        <taxon>Metazoa</taxon>
        <taxon>Ecdysozoa</taxon>
        <taxon>Arthropoda</taxon>
        <taxon>Hexapoda</taxon>
        <taxon>Insecta</taxon>
        <taxon>Pterygota</taxon>
        <taxon>Neoptera</taxon>
        <taxon>Endopterygota</taxon>
        <taxon>Diptera</taxon>
        <taxon>Brachycera</taxon>
        <taxon>Muscomorpha</taxon>
        <taxon>Platypezoidea</taxon>
        <taxon>Phoridae</taxon>
        <taxon>Megaseliini</taxon>
        <taxon>Megaselia</taxon>
    </lineage>
</organism>
<protein>
    <submittedName>
        <fullName evidence="1">Uncharacterized protein</fullName>
    </submittedName>
</protein>
<accession>T1GCX9</accession>
<sequence length="95" mass="11306">MDRKYKTELVIFTTNRKIPDFKKEKLDAKILGYHYKDMKLNWRPSVEERKKVLRARNTYHKLIGGKGGLRPMINFMSLDGMPNMYTLVLSEVDKR</sequence>
<dbReference type="Proteomes" id="UP000015102">
    <property type="component" value="Unassembled WGS sequence"/>
</dbReference>
<reference evidence="2" key="1">
    <citation type="submission" date="2013-02" db="EMBL/GenBank/DDBJ databases">
        <authorList>
            <person name="Hughes D."/>
        </authorList>
    </citation>
    <scope>NUCLEOTIDE SEQUENCE</scope>
    <source>
        <strain>Durham</strain>
        <strain evidence="2">NC isolate 2 -- Noor lab</strain>
    </source>
</reference>
<proteinExistence type="predicted"/>
<keyword evidence="2" id="KW-1185">Reference proteome</keyword>
<dbReference type="EMBL" id="CAQQ02016321">
    <property type="status" value="NOT_ANNOTATED_CDS"/>
    <property type="molecule type" value="Genomic_DNA"/>
</dbReference>
<dbReference type="EnsemblMetazoa" id="MESCA001152-RA">
    <property type="protein sequence ID" value="MESCA001152-PA"/>
    <property type="gene ID" value="MESCA001152"/>
</dbReference>
<dbReference type="HOGENOM" id="CLU_2375165_0_0_1"/>
<dbReference type="EMBL" id="CAQQ02016320">
    <property type="status" value="NOT_ANNOTATED_CDS"/>
    <property type="molecule type" value="Genomic_DNA"/>
</dbReference>
<evidence type="ECO:0000313" key="1">
    <source>
        <dbReference type="EnsemblMetazoa" id="MESCA001152-PA"/>
    </source>
</evidence>
<evidence type="ECO:0000313" key="2">
    <source>
        <dbReference type="Proteomes" id="UP000015102"/>
    </source>
</evidence>